<evidence type="ECO:0000256" key="1">
    <source>
        <dbReference type="SAM" id="Phobius"/>
    </source>
</evidence>
<name>A0A0E9SGZ4_ANGAN</name>
<proteinExistence type="predicted"/>
<dbReference type="AlphaFoldDB" id="A0A0E9SGZ4"/>
<keyword evidence="1" id="KW-0472">Membrane</keyword>
<sequence>MVLHDVFYSWRLLQPLGLCVKILTILLRKIWSIVPLINVVFGLRFGYCVRL</sequence>
<organism evidence="2">
    <name type="scientific">Anguilla anguilla</name>
    <name type="common">European freshwater eel</name>
    <name type="synonym">Muraena anguilla</name>
    <dbReference type="NCBI Taxonomy" id="7936"/>
    <lineage>
        <taxon>Eukaryota</taxon>
        <taxon>Metazoa</taxon>
        <taxon>Chordata</taxon>
        <taxon>Craniata</taxon>
        <taxon>Vertebrata</taxon>
        <taxon>Euteleostomi</taxon>
        <taxon>Actinopterygii</taxon>
        <taxon>Neopterygii</taxon>
        <taxon>Teleostei</taxon>
        <taxon>Anguilliformes</taxon>
        <taxon>Anguillidae</taxon>
        <taxon>Anguilla</taxon>
    </lineage>
</organism>
<keyword evidence="1" id="KW-0812">Transmembrane</keyword>
<evidence type="ECO:0000313" key="2">
    <source>
        <dbReference type="EMBL" id="JAH40527.1"/>
    </source>
</evidence>
<keyword evidence="1" id="KW-1133">Transmembrane helix</keyword>
<reference evidence="2" key="1">
    <citation type="submission" date="2014-11" db="EMBL/GenBank/DDBJ databases">
        <authorList>
            <person name="Amaro Gonzalez C."/>
        </authorList>
    </citation>
    <scope>NUCLEOTIDE SEQUENCE</scope>
</reference>
<protein>
    <submittedName>
        <fullName evidence="2">Uncharacterized protein</fullName>
    </submittedName>
</protein>
<feature type="transmembrane region" description="Helical" evidence="1">
    <location>
        <begin position="30"/>
        <end position="49"/>
    </location>
</feature>
<dbReference type="EMBL" id="GBXM01068050">
    <property type="protein sequence ID" value="JAH40527.1"/>
    <property type="molecule type" value="Transcribed_RNA"/>
</dbReference>
<accession>A0A0E9SGZ4</accession>
<reference evidence="2" key="2">
    <citation type="journal article" date="2015" name="Fish Shellfish Immunol.">
        <title>Early steps in the European eel (Anguilla anguilla)-Vibrio vulnificus interaction in the gills: Role of the RtxA13 toxin.</title>
        <authorList>
            <person name="Callol A."/>
            <person name="Pajuelo D."/>
            <person name="Ebbesson L."/>
            <person name="Teles M."/>
            <person name="MacKenzie S."/>
            <person name="Amaro C."/>
        </authorList>
    </citation>
    <scope>NUCLEOTIDE SEQUENCE</scope>
</reference>